<dbReference type="Proteomes" id="UP000486602">
    <property type="component" value="Unassembled WGS sequence"/>
</dbReference>
<dbReference type="RefSeq" id="WP_163282920.1">
    <property type="nucleotide sequence ID" value="NZ_JAAGVY010000002.1"/>
</dbReference>
<sequence>MGYYKTIEGKKYDGELLDHAEKMTSGSGDGRISMADAEKLIKAVKDGDSYTDIEKDSVSYIRKNYKWTDAADEWFRAEVKKWAATK</sequence>
<reference evidence="1 2" key="1">
    <citation type="submission" date="2020-02" db="EMBL/GenBank/DDBJ databases">
        <title>Out from the shadows clarifying the taxonomy of the family Cryomorphaceae and related taxa by utilizing the GTDB taxonomic framework.</title>
        <authorList>
            <person name="Bowman J.P."/>
        </authorList>
    </citation>
    <scope>NUCLEOTIDE SEQUENCE [LARGE SCALE GENOMIC DNA]</scope>
    <source>
        <strain evidence="1 2">QSSC 1-22</strain>
    </source>
</reference>
<evidence type="ECO:0000313" key="1">
    <source>
        <dbReference type="EMBL" id="NEN22194.1"/>
    </source>
</evidence>
<accession>A0A7K3WL24</accession>
<organism evidence="1 2">
    <name type="scientific">Cryomorpha ignava</name>
    <dbReference type="NCBI Taxonomy" id="101383"/>
    <lineage>
        <taxon>Bacteria</taxon>
        <taxon>Pseudomonadati</taxon>
        <taxon>Bacteroidota</taxon>
        <taxon>Flavobacteriia</taxon>
        <taxon>Flavobacteriales</taxon>
        <taxon>Cryomorphaceae</taxon>
        <taxon>Cryomorpha</taxon>
    </lineage>
</organism>
<name>A0A7K3WL24_9FLAO</name>
<proteinExistence type="predicted"/>
<dbReference type="AlphaFoldDB" id="A0A7K3WL24"/>
<comment type="caution">
    <text evidence="1">The sequence shown here is derived from an EMBL/GenBank/DDBJ whole genome shotgun (WGS) entry which is preliminary data.</text>
</comment>
<evidence type="ECO:0000313" key="2">
    <source>
        <dbReference type="Proteomes" id="UP000486602"/>
    </source>
</evidence>
<dbReference type="EMBL" id="JAAGVY010000002">
    <property type="protein sequence ID" value="NEN22194.1"/>
    <property type="molecule type" value="Genomic_DNA"/>
</dbReference>
<gene>
    <name evidence="1" type="ORF">G3O08_01585</name>
</gene>
<protein>
    <submittedName>
        <fullName evidence="1">Uncharacterized protein</fullName>
    </submittedName>
</protein>
<keyword evidence="2" id="KW-1185">Reference proteome</keyword>